<name>A0A2H0TYW1_9BACT</name>
<proteinExistence type="predicted"/>
<dbReference type="SUPFAM" id="SSF53756">
    <property type="entry name" value="UDP-Glycosyltransferase/glycogen phosphorylase"/>
    <property type="match status" value="1"/>
</dbReference>
<dbReference type="EMBL" id="PFBU01000032">
    <property type="protein sequence ID" value="PIR78425.1"/>
    <property type="molecule type" value="Genomic_DNA"/>
</dbReference>
<dbReference type="AlphaFoldDB" id="A0A2H0TYW1"/>
<dbReference type="GO" id="GO:0016740">
    <property type="term" value="F:transferase activity"/>
    <property type="evidence" value="ECO:0007669"/>
    <property type="project" value="UniProtKB-KW"/>
</dbReference>
<evidence type="ECO:0000259" key="1">
    <source>
        <dbReference type="Pfam" id="PF13439"/>
    </source>
</evidence>
<dbReference type="Gene3D" id="3.40.50.2000">
    <property type="entry name" value="Glycogen Phosphorylase B"/>
    <property type="match status" value="1"/>
</dbReference>
<feature type="domain" description="Glycosyltransferase subfamily 4-like N-terminal" evidence="1">
    <location>
        <begin position="15"/>
        <end position="174"/>
    </location>
</feature>
<evidence type="ECO:0000313" key="2">
    <source>
        <dbReference type="EMBL" id="PIR78425.1"/>
    </source>
</evidence>
<keyword evidence="2" id="KW-0808">Transferase</keyword>
<dbReference type="Proteomes" id="UP000230852">
    <property type="component" value="Unassembled WGS sequence"/>
</dbReference>
<dbReference type="InterPro" id="IPR028098">
    <property type="entry name" value="Glyco_trans_4-like_N"/>
</dbReference>
<reference evidence="3" key="1">
    <citation type="submission" date="2017-09" db="EMBL/GenBank/DDBJ databases">
        <title>Depth-based differentiation of microbial function through sediment-hosted aquifers and enrichment of novel symbionts in the deep terrestrial subsurface.</title>
        <authorList>
            <person name="Probst A.J."/>
            <person name="Ladd B."/>
            <person name="Jarett J.K."/>
            <person name="Geller-Mcgrath D.E."/>
            <person name="Sieber C.M.K."/>
            <person name="Emerson J.B."/>
            <person name="Anantharaman K."/>
            <person name="Thomas B.C."/>
            <person name="Malmstrom R."/>
            <person name="Stieglmeier M."/>
            <person name="Klingl A."/>
            <person name="Woyke T."/>
            <person name="Ryan C.M."/>
            <person name="Banfield J.F."/>
        </authorList>
    </citation>
    <scope>NUCLEOTIDE SEQUENCE [LARGE SCALE GENOMIC DNA]</scope>
</reference>
<comment type="caution">
    <text evidence="2">The sequence shown here is derived from an EMBL/GenBank/DDBJ whole genome shotgun (WGS) entry which is preliminary data.</text>
</comment>
<feature type="non-terminal residue" evidence="2">
    <location>
        <position position="184"/>
    </location>
</feature>
<protein>
    <submittedName>
        <fullName evidence="2">Glycosyl transferase family 1</fullName>
    </submittedName>
</protein>
<accession>A0A2H0TYW1</accession>
<sequence>MKIAMIGQKGIPALYGGVEKHVHDLSVRLAKNNDVTVYSRKWYSKNLNTNFEGVNILYTPTIHTKHLDAIVHTFTATIHALFQKYDVIHYHGVGPSLLSWIPRIFAPKTKVVTTFHSIDRYHQKWNFIAKFALRLGEKTACTFAHKTISVSESIKLYCLNEFNKETVYIPNGVNEINHEVGSEK</sequence>
<dbReference type="Pfam" id="PF13439">
    <property type="entry name" value="Glyco_transf_4"/>
    <property type="match status" value="1"/>
</dbReference>
<gene>
    <name evidence="2" type="ORF">COU28_01690</name>
</gene>
<organism evidence="2 3">
    <name type="scientific">Candidatus Magasanikbacteria bacterium CG10_big_fil_rev_8_21_14_0_10_36_16</name>
    <dbReference type="NCBI Taxonomy" id="1974645"/>
    <lineage>
        <taxon>Bacteria</taxon>
        <taxon>Candidatus Magasanikiibacteriota</taxon>
    </lineage>
</organism>
<evidence type="ECO:0000313" key="3">
    <source>
        <dbReference type="Proteomes" id="UP000230852"/>
    </source>
</evidence>